<dbReference type="Proteomes" id="UP000014680">
    <property type="component" value="Unassembled WGS sequence"/>
</dbReference>
<keyword evidence="1" id="KW-0175">Coiled coil</keyword>
<accession>A0A0A1UBB5</accession>
<name>A0A0A1UBB5_ENTIV</name>
<protein>
    <submittedName>
        <fullName evidence="2">Polyamine-modulated factor 1-binding protein, putative</fullName>
    </submittedName>
</protein>
<feature type="coiled-coil region" evidence="1">
    <location>
        <begin position="352"/>
        <end position="495"/>
    </location>
</feature>
<evidence type="ECO:0000256" key="1">
    <source>
        <dbReference type="SAM" id="Coils"/>
    </source>
</evidence>
<proteinExistence type="predicted"/>
<keyword evidence="3" id="KW-1185">Reference proteome</keyword>
<feature type="coiled-coil region" evidence="1">
    <location>
        <begin position="196"/>
        <end position="249"/>
    </location>
</feature>
<dbReference type="KEGG" id="eiv:EIN_523850"/>
<dbReference type="VEuPathDB" id="AmoebaDB:EIN_523850"/>
<dbReference type="OrthoDB" id="30136at2759"/>
<dbReference type="AlphaFoldDB" id="A0A0A1UBB5"/>
<organism evidence="2 3">
    <name type="scientific">Entamoeba invadens IP1</name>
    <dbReference type="NCBI Taxonomy" id="370355"/>
    <lineage>
        <taxon>Eukaryota</taxon>
        <taxon>Amoebozoa</taxon>
        <taxon>Evosea</taxon>
        <taxon>Archamoebae</taxon>
        <taxon>Mastigamoebida</taxon>
        <taxon>Entamoebidae</taxon>
        <taxon>Entamoeba</taxon>
    </lineage>
</organism>
<reference evidence="2 3" key="1">
    <citation type="submission" date="2012-10" db="EMBL/GenBank/DDBJ databases">
        <authorList>
            <person name="Zafar N."/>
            <person name="Inman J."/>
            <person name="Hall N."/>
            <person name="Lorenzi H."/>
            <person name="Caler E."/>
        </authorList>
    </citation>
    <scope>NUCLEOTIDE SEQUENCE [LARGE SCALE GENOMIC DNA]</scope>
    <source>
        <strain evidence="2 3">IP1</strain>
    </source>
</reference>
<sequence length="584" mass="68543">MADTTSELHDFPTLLQLLSSYTSIPTTLKGLIDNSNHIVSLLINSISTNDTSKCVDPICKLPNPSKFLQNEDTHEENLFFKIEANNSLLKSARLLGVKLNLTASEFTSPTPEVYSQIVSLIWQLLIIDLQKRISKSSPGSVDAVLAQLLNKVVPGTLPNYETTQQVVDDLSARTDFQVTTPRLHVTENEESDGKTDVEMQNEKEKIERKLDEMQKRLERQDSKDLEAAILKLEDENQDLKNEISKTYDDLTKARFLLLQKMSETRLKMAEVERALRNKTVVEREILQKKKLREAKVERKKELAHNISQKIQTTYFEVSELEFEISRLKLLEKDKRNELNKTMRKNKISTILIEEKESDKTQMEILINKLIEKERKEKQEKNELKIKTEQLKNEKKKIEIDKMMTVAEREQNELESEKKLEKMENLNNSIGRVERGIVHEEMEHDRAKERLEQAEELNKLREAEGDFMKDQLLRKKERARRENEVDSKKVAKKRKEAHLKKLKVMQMDEKVEDKLLEKRVVKAEKEKCDEVLEVIDEREQQQQEEILASKQRKKNLFQKKQIERMFQIKQRFIEMGMVDVCEEEQ</sequence>
<dbReference type="EMBL" id="KB206368">
    <property type="protein sequence ID" value="ELP92487.1"/>
    <property type="molecule type" value="Genomic_DNA"/>
</dbReference>
<dbReference type="GeneID" id="14891481"/>
<gene>
    <name evidence="2" type="ORF">EIN_523850</name>
</gene>
<dbReference type="OMA" id="YKKTYRQ"/>
<dbReference type="RefSeq" id="XP_004259258.1">
    <property type="nucleotide sequence ID" value="XM_004259210.1"/>
</dbReference>
<evidence type="ECO:0000313" key="2">
    <source>
        <dbReference type="EMBL" id="ELP92487.1"/>
    </source>
</evidence>
<evidence type="ECO:0000313" key="3">
    <source>
        <dbReference type="Proteomes" id="UP000014680"/>
    </source>
</evidence>